<dbReference type="AlphaFoldDB" id="A0A1J7J675"/>
<evidence type="ECO:0000256" key="3">
    <source>
        <dbReference type="SAM" id="SignalP"/>
    </source>
</evidence>
<evidence type="ECO:0000256" key="1">
    <source>
        <dbReference type="ARBA" id="ARBA00022669"/>
    </source>
</evidence>
<comment type="caution">
    <text evidence="2">Lacks conserved residue(s) required for the propagation of feature annotation.</text>
</comment>
<accession>A0A1J7J675</accession>
<evidence type="ECO:0000256" key="2">
    <source>
        <dbReference type="PROSITE-ProRule" id="PRU00261"/>
    </source>
</evidence>
<dbReference type="SUPFAM" id="SSF57016">
    <property type="entry name" value="Plant lectins/antimicrobial peptides"/>
    <property type="match status" value="1"/>
</dbReference>
<gene>
    <name evidence="5" type="ORF">CONLIGDRAFT_632998</name>
</gene>
<dbReference type="InterPro" id="IPR036861">
    <property type="entry name" value="Endochitinase-like_sf"/>
</dbReference>
<dbReference type="GO" id="GO:0008061">
    <property type="term" value="F:chitin binding"/>
    <property type="evidence" value="ECO:0007669"/>
    <property type="project" value="UniProtKB-UniRule"/>
</dbReference>
<dbReference type="PROSITE" id="PS50941">
    <property type="entry name" value="CHIT_BIND_I_2"/>
    <property type="match status" value="1"/>
</dbReference>
<dbReference type="PROSITE" id="PS00026">
    <property type="entry name" value="CHIT_BIND_I_1"/>
    <property type="match status" value="1"/>
</dbReference>
<sequence length="125" mass="12248">MLSIIPLLLLLPAALGSIIPPALVEDRAAGAVSPNKTCGITGAGLNNGYTCPETDACCSSYGFCGTGDSFCLTSAGCQTAYSTTRTTCQAPKSGTTISVDGTCGTSGAGKSGYKCPATGATCCSA</sequence>
<keyword evidence="2" id="KW-1015">Disulfide bond</keyword>
<feature type="chain" id="PRO_5009644998" description="Chitin-binding type-1 domain-containing protein" evidence="3">
    <location>
        <begin position="17"/>
        <end position="125"/>
    </location>
</feature>
<evidence type="ECO:0000313" key="5">
    <source>
        <dbReference type="EMBL" id="OIW28785.1"/>
    </source>
</evidence>
<feature type="signal peptide" evidence="3">
    <location>
        <begin position="1"/>
        <end position="16"/>
    </location>
</feature>
<keyword evidence="1 2" id="KW-0147">Chitin-binding</keyword>
<organism evidence="5 6">
    <name type="scientific">Coniochaeta ligniaria NRRL 30616</name>
    <dbReference type="NCBI Taxonomy" id="1408157"/>
    <lineage>
        <taxon>Eukaryota</taxon>
        <taxon>Fungi</taxon>
        <taxon>Dikarya</taxon>
        <taxon>Ascomycota</taxon>
        <taxon>Pezizomycotina</taxon>
        <taxon>Sordariomycetes</taxon>
        <taxon>Sordariomycetidae</taxon>
        <taxon>Coniochaetales</taxon>
        <taxon>Coniochaetaceae</taxon>
        <taxon>Coniochaeta</taxon>
    </lineage>
</organism>
<evidence type="ECO:0000313" key="6">
    <source>
        <dbReference type="Proteomes" id="UP000182658"/>
    </source>
</evidence>
<feature type="disulfide bond" evidence="2">
    <location>
        <begin position="57"/>
        <end position="71"/>
    </location>
</feature>
<proteinExistence type="predicted"/>
<name>A0A1J7J675_9PEZI</name>
<protein>
    <recommendedName>
        <fullName evidence="4">Chitin-binding type-1 domain-containing protein</fullName>
    </recommendedName>
</protein>
<dbReference type="Proteomes" id="UP000182658">
    <property type="component" value="Unassembled WGS sequence"/>
</dbReference>
<dbReference type="OrthoDB" id="1193027at2759"/>
<feature type="domain" description="Chitin-binding type-1" evidence="4">
    <location>
        <begin position="35"/>
        <end position="90"/>
    </location>
</feature>
<dbReference type="Gene3D" id="3.30.60.10">
    <property type="entry name" value="Endochitinase-like"/>
    <property type="match status" value="1"/>
</dbReference>
<dbReference type="InterPro" id="IPR018371">
    <property type="entry name" value="Chitin-binding_1_CS"/>
</dbReference>
<reference evidence="5 6" key="1">
    <citation type="submission" date="2016-10" db="EMBL/GenBank/DDBJ databases">
        <title>Draft genome sequence of Coniochaeta ligniaria NRRL30616, a lignocellulolytic fungus for bioabatement of inhibitors in plant biomass hydrolysates.</title>
        <authorList>
            <consortium name="DOE Joint Genome Institute"/>
            <person name="Jimenez D.J."/>
            <person name="Hector R.E."/>
            <person name="Riley R."/>
            <person name="Sun H."/>
            <person name="Grigoriev I.V."/>
            <person name="Van Elsas J.D."/>
            <person name="Nichols N.N."/>
        </authorList>
    </citation>
    <scope>NUCLEOTIDE SEQUENCE [LARGE SCALE GENOMIC DNA]</scope>
    <source>
        <strain evidence="5 6">NRRL 30616</strain>
    </source>
</reference>
<dbReference type="InterPro" id="IPR001002">
    <property type="entry name" value="Chitin-bd_1"/>
</dbReference>
<dbReference type="EMBL" id="KV875098">
    <property type="protein sequence ID" value="OIW28785.1"/>
    <property type="molecule type" value="Genomic_DNA"/>
</dbReference>
<keyword evidence="3" id="KW-0732">Signal</keyword>
<keyword evidence="6" id="KW-1185">Reference proteome</keyword>
<evidence type="ECO:0000259" key="4">
    <source>
        <dbReference type="PROSITE" id="PS50941"/>
    </source>
</evidence>
<dbReference type="InParanoid" id="A0A1J7J675"/>